<keyword evidence="3" id="KW-1185">Reference proteome</keyword>
<keyword evidence="1" id="KW-0732">Signal</keyword>
<evidence type="ECO:0000313" key="3">
    <source>
        <dbReference type="Proteomes" id="UP000707731"/>
    </source>
</evidence>
<organism evidence="2 3">
    <name type="scientific">Nocardia higoensis</name>
    <dbReference type="NCBI Taxonomy" id="228599"/>
    <lineage>
        <taxon>Bacteria</taxon>
        <taxon>Bacillati</taxon>
        <taxon>Actinomycetota</taxon>
        <taxon>Actinomycetes</taxon>
        <taxon>Mycobacteriales</taxon>
        <taxon>Nocardiaceae</taxon>
        <taxon>Nocardia</taxon>
    </lineage>
</organism>
<proteinExistence type="predicted"/>
<comment type="caution">
    <text evidence="2">The sequence shown here is derived from an EMBL/GenBank/DDBJ whole genome shotgun (WGS) entry which is preliminary data.</text>
</comment>
<feature type="chain" id="PRO_5047485672" evidence="1">
    <location>
        <begin position="32"/>
        <end position="131"/>
    </location>
</feature>
<dbReference type="EMBL" id="JADLQN010000013">
    <property type="protein sequence ID" value="MBF6358341.1"/>
    <property type="molecule type" value="Genomic_DNA"/>
</dbReference>
<dbReference type="Proteomes" id="UP000707731">
    <property type="component" value="Unassembled WGS sequence"/>
</dbReference>
<evidence type="ECO:0000313" key="2">
    <source>
        <dbReference type="EMBL" id="MBF6358341.1"/>
    </source>
</evidence>
<dbReference type="RefSeq" id="WP_195005176.1">
    <property type="nucleotide sequence ID" value="NZ_JADLQN010000013.1"/>
</dbReference>
<reference evidence="2 3" key="1">
    <citation type="submission" date="2020-10" db="EMBL/GenBank/DDBJ databases">
        <title>Identification of Nocardia species via Next-generation sequencing and recognition of intraspecies genetic diversity.</title>
        <authorList>
            <person name="Li P."/>
            <person name="Li P."/>
            <person name="Lu B."/>
        </authorList>
    </citation>
    <scope>NUCLEOTIDE SEQUENCE [LARGE SCALE GENOMIC DNA]</scope>
    <source>
        <strain evidence="2 3">BJ06-0143</strain>
    </source>
</reference>
<feature type="signal peptide" evidence="1">
    <location>
        <begin position="1"/>
        <end position="31"/>
    </location>
</feature>
<accession>A0ABS0DIQ0</accession>
<gene>
    <name evidence="2" type="ORF">IU449_27970</name>
</gene>
<evidence type="ECO:0000256" key="1">
    <source>
        <dbReference type="SAM" id="SignalP"/>
    </source>
</evidence>
<dbReference type="Gene3D" id="2.60.120.380">
    <property type="match status" value="1"/>
</dbReference>
<name>A0ABS0DIQ0_9NOCA</name>
<protein>
    <submittedName>
        <fullName evidence="2">Uncharacterized protein</fullName>
    </submittedName>
</protein>
<sequence>MPALSRPFRAALTAAAAALVIGLAGAGAAHAQGVFTQIYFAPGTSGTVIDGAVIRGESDTYVLEAGGGQWLTAWISSVEDNAVLTITGPDGTTTTYPGNTIDIILPHDGMYALNVAAVRGNATYTLRVEIH</sequence>